<dbReference type="Pfam" id="PF09261">
    <property type="entry name" value="Alpha-mann_mid"/>
    <property type="match status" value="1"/>
</dbReference>
<dbReference type="Proteomes" id="UP000670947">
    <property type="component" value="Unassembled WGS sequence"/>
</dbReference>
<dbReference type="InterPro" id="IPR011013">
    <property type="entry name" value="Gal_mutarotase_sf_dom"/>
</dbReference>
<name>A0ABS3W533_9BACL</name>
<dbReference type="InterPro" id="IPR041147">
    <property type="entry name" value="GH38_C"/>
</dbReference>
<dbReference type="EMBL" id="JAGGDJ010000002">
    <property type="protein sequence ID" value="MBO7743403.1"/>
    <property type="molecule type" value="Genomic_DNA"/>
</dbReference>
<keyword evidence="2" id="KW-0479">Metal-binding</keyword>
<dbReference type="InterPro" id="IPR011682">
    <property type="entry name" value="Glyco_hydro_38_C"/>
</dbReference>
<dbReference type="PANTHER" id="PTHR46017">
    <property type="entry name" value="ALPHA-MANNOSIDASE 2C1"/>
    <property type="match status" value="1"/>
</dbReference>
<dbReference type="Gene3D" id="3.20.110.10">
    <property type="entry name" value="Glycoside hydrolase 38, N terminal domain"/>
    <property type="match status" value="1"/>
</dbReference>
<sequence length="1023" mass="114506">MNPTKEIVFHVAKLLQKKERLLFTKIAELAFDGFETREQLSIGELAGRPFGPIAPGERWGGDWTYGWFRASFAVQEEAAGKRLAAVLDYGSEATVYVNGAVRGAMDLQHHDLTLTRSARAGERYEIVAEAYAGHAGVRPTFGESRVCVFEEDVYQFFIDLECLYDLRNHMDPNALRVAEIDRCLTQVFAVFDRSLRGEAMADNAKRCRAIMEPLLACVNGSTSPLLYMMGQSHLDIAWLWPIQETQRKVARTMSNQLALMEEYPEYRYVQSQPYLFQTAKELYPELYGRMKRAVAEGRIIPEGGMWVEPDTNLPGGESLIRQAMHGKRFFREEFGKDNEMLWLPDVFGYSGNMPQIMKGCGLNYFASVKMFNTYDNAGDPFPYNTFYWEGIDGTRILSHLLDYGANYPIRINPSFLIGQWNDRAQKDGIATRLTQFGHGDGGGGANRDDLEFMRRLENLEGVPRTKHGSPIAFFEDAAKRGDPVATYVGELYYPAHRGTYTTQAPIKKLNRLTEIALRETELWGAAARLSERRAYPYAELDRLWKILLLHQFHDILPGSSIHRVHEEAQAALAALNEQVNGLAADARDTIAGAGGAGVTAFNALSWARKGLVALPGGAKGISDAAGRSLPVQWHEGVGYAEVEAPSMGWAVYTVRQEEASAEASPAIAPEPAVRVSGNRLENECLAIVVNERGELASIVDKATGTEWADGNCNVMRMYRDQPSDFDAWEIDRRYRMAMLELDEPAVVSVAANGPLFAALRVERRLNRSTLIQEIRVRAGSRRVEFRTTVHWRETNKLLKVDFPVRVHAGESMQEIQFGYVKRPNHASRPHDADRFEACQHKWSALAETNRGFALLNDCKYGISVDGGTMSLTLLRAPTYPDETSDQGTHDFTYGFLFWDGSFFDSPVVREAYELNVPLTVARGRARLTRRSFFETDAASVIVETVKLAEDGSGDWVVRLYESKGASVSCTLRADVPLHAVRETNMLEEPIAAPPFDVDGNAIGLAFRPFEVKTMRLAVNEDPL</sequence>
<dbReference type="InterPro" id="IPR037094">
    <property type="entry name" value="Glyco_hydro_38_cen_sf"/>
</dbReference>
<evidence type="ECO:0000313" key="7">
    <source>
        <dbReference type="Proteomes" id="UP000670947"/>
    </source>
</evidence>
<dbReference type="Gene3D" id="2.70.98.30">
    <property type="entry name" value="Golgi alpha-mannosidase II, domain 4"/>
    <property type="match status" value="1"/>
</dbReference>
<dbReference type="Pfam" id="PF17677">
    <property type="entry name" value="Glyco_hydro38C2"/>
    <property type="match status" value="1"/>
</dbReference>
<dbReference type="RefSeq" id="WP_208846437.1">
    <property type="nucleotide sequence ID" value="NZ_JAGGDJ010000002.1"/>
</dbReference>
<evidence type="ECO:0000256" key="3">
    <source>
        <dbReference type="ARBA" id="ARBA00022801"/>
    </source>
</evidence>
<dbReference type="CDD" id="cd10789">
    <property type="entry name" value="GH38N_AMII_ER_cytosolic"/>
    <property type="match status" value="1"/>
</dbReference>
<dbReference type="SUPFAM" id="SSF88713">
    <property type="entry name" value="Glycoside hydrolase/deacetylase"/>
    <property type="match status" value="1"/>
</dbReference>
<feature type="domain" description="Glycoside hydrolase family 38 central" evidence="5">
    <location>
        <begin position="494"/>
        <end position="572"/>
    </location>
</feature>
<comment type="caution">
    <text evidence="6">The sequence shown here is derived from an EMBL/GenBank/DDBJ whole genome shotgun (WGS) entry which is preliminary data.</text>
</comment>
<dbReference type="InterPro" id="IPR000602">
    <property type="entry name" value="Glyco_hydro_38_N"/>
</dbReference>
<proteinExistence type="inferred from homology"/>
<evidence type="ECO:0000313" key="6">
    <source>
        <dbReference type="EMBL" id="MBO7743403.1"/>
    </source>
</evidence>
<dbReference type="PANTHER" id="PTHR46017:SF1">
    <property type="entry name" value="ALPHA-MANNOSIDASE 2C1"/>
    <property type="match status" value="1"/>
</dbReference>
<keyword evidence="4" id="KW-0326">Glycosidase</keyword>
<dbReference type="InterPro" id="IPR028995">
    <property type="entry name" value="Glyco_hydro_57/38_cen_sf"/>
</dbReference>
<dbReference type="Gene3D" id="2.60.40.2220">
    <property type="match status" value="1"/>
</dbReference>
<dbReference type="Gene3D" id="1.20.1270.50">
    <property type="entry name" value="Glycoside hydrolase family 38, central domain"/>
    <property type="match status" value="1"/>
</dbReference>
<dbReference type="InterPro" id="IPR011330">
    <property type="entry name" value="Glyco_hydro/deAcase_b/a-brl"/>
</dbReference>
<keyword evidence="3" id="KW-0378">Hydrolase</keyword>
<organism evidence="6 7">
    <name type="scientific">Paenibacillus artemisiicola</name>
    <dbReference type="NCBI Taxonomy" id="1172618"/>
    <lineage>
        <taxon>Bacteria</taxon>
        <taxon>Bacillati</taxon>
        <taxon>Bacillota</taxon>
        <taxon>Bacilli</taxon>
        <taxon>Bacillales</taxon>
        <taxon>Paenibacillaceae</taxon>
        <taxon>Paenibacillus</taxon>
    </lineage>
</organism>
<evidence type="ECO:0000256" key="4">
    <source>
        <dbReference type="ARBA" id="ARBA00023295"/>
    </source>
</evidence>
<dbReference type="InterPro" id="IPR054723">
    <property type="entry name" value="Ams1-like_N"/>
</dbReference>
<dbReference type="SMART" id="SM00872">
    <property type="entry name" value="Alpha-mann_mid"/>
    <property type="match status" value="1"/>
</dbReference>
<dbReference type="Pfam" id="PF07748">
    <property type="entry name" value="Glyco_hydro_38C"/>
    <property type="match status" value="1"/>
</dbReference>
<gene>
    <name evidence="6" type="ORF">I8J29_04300</name>
</gene>
<dbReference type="Pfam" id="PF22907">
    <property type="entry name" value="Ams1-like_1st"/>
    <property type="match status" value="1"/>
</dbReference>
<dbReference type="InterPro" id="IPR015341">
    <property type="entry name" value="Glyco_hydro_38_cen"/>
</dbReference>
<dbReference type="SUPFAM" id="SSF74650">
    <property type="entry name" value="Galactose mutarotase-like"/>
    <property type="match status" value="1"/>
</dbReference>
<evidence type="ECO:0000256" key="2">
    <source>
        <dbReference type="ARBA" id="ARBA00022723"/>
    </source>
</evidence>
<accession>A0ABS3W533</accession>
<evidence type="ECO:0000256" key="1">
    <source>
        <dbReference type="ARBA" id="ARBA00009792"/>
    </source>
</evidence>
<protein>
    <submittedName>
        <fullName evidence="6">Alpha-mannosidase</fullName>
    </submittedName>
</protein>
<dbReference type="InterPro" id="IPR027291">
    <property type="entry name" value="Glyco_hydro_38_N_sf"/>
</dbReference>
<dbReference type="Pfam" id="PF01074">
    <property type="entry name" value="Glyco_hydro_38N"/>
    <property type="match status" value="1"/>
</dbReference>
<dbReference type="SUPFAM" id="SSF88688">
    <property type="entry name" value="Families 57/38 glycoside transferase middle domain"/>
    <property type="match status" value="1"/>
</dbReference>
<reference evidence="6 7" key="1">
    <citation type="submission" date="2021-03" db="EMBL/GenBank/DDBJ databases">
        <title>Paenibacillus artemisicola MWE-103 whole genome sequence.</title>
        <authorList>
            <person name="Ham Y.J."/>
        </authorList>
    </citation>
    <scope>NUCLEOTIDE SEQUENCE [LARGE SCALE GENOMIC DNA]</scope>
    <source>
        <strain evidence="6 7">MWE-103</strain>
    </source>
</reference>
<keyword evidence="7" id="KW-1185">Reference proteome</keyword>
<evidence type="ECO:0000259" key="5">
    <source>
        <dbReference type="SMART" id="SM00872"/>
    </source>
</evidence>
<comment type="similarity">
    <text evidence="1">Belongs to the glycosyl hydrolase 38 family.</text>
</comment>